<dbReference type="Pfam" id="PF11700">
    <property type="entry name" value="ATG22"/>
    <property type="match status" value="1"/>
</dbReference>
<feature type="transmembrane region" description="Helical" evidence="6">
    <location>
        <begin position="341"/>
        <end position="363"/>
    </location>
</feature>
<keyword evidence="4 6" id="KW-1133">Transmembrane helix</keyword>
<comment type="subcellular location">
    <subcellularLocation>
        <location evidence="1">Endomembrane system</location>
        <topology evidence="1">Multi-pass membrane protein</topology>
    </subcellularLocation>
</comment>
<feature type="transmembrane region" description="Helical" evidence="6">
    <location>
        <begin position="375"/>
        <end position="400"/>
    </location>
</feature>
<feature type="transmembrane region" description="Helical" evidence="6">
    <location>
        <begin position="287"/>
        <end position="305"/>
    </location>
</feature>
<dbReference type="Gene3D" id="1.20.1250.20">
    <property type="entry name" value="MFS general substrate transporter like domains"/>
    <property type="match status" value="1"/>
</dbReference>
<evidence type="ECO:0000313" key="8">
    <source>
        <dbReference type="Proteomes" id="UP000185469"/>
    </source>
</evidence>
<feature type="transmembrane region" description="Helical" evidence="6">
    <location>
        <begin position="144"/>
        <end position="167"/>
    </location>
</feature>
<feature type="transmembrane region" description="Helical" evidence="6">
    <location>
        <begin position="406"/>
        <end position="423"/>
    </location>
</feature>
<feature type="transmembrane region" description="Helical" evidence="6">
    <location>
        <begin position="12"/>
        <end position="35"/>
    </location>
</feature>
<dbReference type="Proteomes" id="UP000185469">
    <property type="component" value="Chromosome"/>
</dbReference>
<feature type="transmembrane region" description="Helical" evidence="6">
    <location>
        <begin position="81"/>
        <end position="100"/>
    </location>
</feature>
<dbReference type="EMBL" id="CP009248">
    <property type="protein sequence ID" value="APT90126.1"/>
    <property type="molecule type" value="Genomic_DNA"/>
</dbReference>
<keyword evidence="2" id="KW-0813">Transport</keyword>
<evidence type="ECO:0000256" key="6">
    <source>
        <dbReference type="SAM" id="Phobius"/>
    </source>
</evidence>
<feature type="transmembrane region" description="Helical" evidence="6">
    <location>
        <begin position="317"/>
        <end position="335"/>
    </location>
</feature>
<keyword evidence="8" id="KW-1185">Reference proteome</keyword>
<evidence type="ECO:0000256" key="2">
    <source>
        <dbReference type="ARBA" id="ARBA00022448"/>
    </source>
</evidence>
<dbReference type="InterPro" id="IPR036259">
    <property type="entry name" value="MFS_trans_sf"/>
</dbReference>
<organism evidence="7 8">
    <name type="scientific">Corynebacterium sphenisci DSM 44792</name>
    <dbReference type="NCBI Taxonomy" id="1437874"/>
    <lineage>
        <taxon>Bacteria</taxon>
        <taxon>Bacillati</taxon>
        <taxon>Actinomycetota</taxon>
        <taxon>Actinomycetes</taxon>
        <taxon>Mycobacteriales</taxon>
        <taxon>Corynebacteriaceae</taxon>
        <taxon>Corynebacterium</taxon>
    </lineage>
</organism>
<dbReference type="PANTHER" id="PTHR23519:SF1">
    <property type="entry name" value="AUTOPHAGY-RELATED PROTEIN 22"/>
    <property type="match status" value="1"/>
</dbReference>
<dbReference type="OrthoDB" id="9768783at2"/>
<reference evidence="7 8" key="1">
    <citation type="submission" date="2014-08" db="EMBL/GenBank/DDBJ databases">
        <title>Complete genome sequence of Corynebacterium sphenisci CECT 5990(T) (=DSM 44792(T)), isolated from healthy wild penguins.</title>
        <authorList>
            <person name="Ruckert C."/>
            <person name="Albersmeier A."/>
            <person name="Winkler A."/>
            <person name="Kalinowski J."/>
        </authorList>
    </citation>
    <scope>NUCLEOTIDE SEQUENCE [LARGE SCALE GENOMIC DNA]</scope>
    <source>
        <strain evidence="7 8">DSM 44792</strain>
    </source>
</reference>
<gene>
    <name evidence="7" type="ORF">CSPHI_02490</name>
</gene>
<dbReference type="PANTHER" id="PTHR23519">
    <property type="entry name" value="AUTOPHAGY-RELATED PROTEIN 22"/>
    <property type="match status" value="1"/>
</dbReference>
<accession>A0A1L7CW65</accession>
<evidence type="ECO:0000313" key="7">
    <source>
        <dbReference type="EMBL" id="APT90126.1"/>
    </source>
</evidence>
<dbReference type="SUPFAM" id="SSF103473">
    <property type="entry name" value="MFS general substrate transporter"/>
    <property type="match status" value="1"/>
</dbReference>
<keyword evidence="3 6" id="KW-0812">Transmembrane</keyword>
<dbReference type="STRING" id="1437874.CSPHI_02490"/>
<sequence>MSAAPPRGRVAAWAAWDWGSAAFNAVIVTFIYSVYLVDGVGAEVPGASAKYSWAMGAAGLAIAALAPVTGRRADLLGRRRASLGAWTLATVALMAALAVVRPEAGWFWPGVGLLAVATVTFQFAEVSYFAMLKQVSTPATVGRVSGIGWAAGYVGGIVLLLGCYLGFIAGEGPARGLLGVPAADGWSVRLVALVAAGWFLLAALPAMTRVPEIEPAPDAAAAPRPGPAALAAAYRGIAAELRGLWREDRRLVRFLIASAVFRDGLAGVFTFGAILAVRVYGIDAADVLLFGVAANVVAAVGSVAAGVADDRLGPRPVILGSLGAMCLVSVGLLAASGPVAFWVLGLALCLFVGPAQAASRSYLTRLTPAGREGQMFGLYATVGRAVSWLTPLAFGAFVAVFHADRAGVAGILLVLAAGMALMARVPNVTAAGAAG</sequence>
<dbReference type="KEGG" id="csph:CSPHI_02490"/>
<evidence type="ECO:0000256" key="1">
    <source>
        <dbReference type="ARBA" id="ARBA00004127"/>
    </source>
</evidence>
<dbReference type="RefSeq" id="WP_075691348.1">
    <property type="nucleotide sequence ID" value="NZ_CP009248.1"/>
</dbReference>
<evidence type="ECO:0000256" key="3">
    <source>
        <dbReference type="ARBA" id="ARBA00022692"/>
    </source>
</evidence>
<dbReference type="InterPro" id="IPR050495">
    <property type="entry name" value="ATG22/LtaA_families"/>
</dbReference>
<dbReference type="AlphaFoldDB" id="A0A1L7CW65"/>
<name>A0A1L7CW65_9CORY</name>
<feature type="transmembrane region" description="Helical" evidence="6">
    <location>
        <begin position="106"/>
        <end position="132"/>
    </location>
</feature>
<evidence type="ECO:0000256" key="5">
    <source>
        <dbReference type="ARBA" id="ARBA00023136"/>
    </source>
</evidence>
<proteinExistence type="predicted"/>
<feature type="transmembrane region" description="Helical" evidence="6">
    <location>
        <begin position="251"/>
        <end position="275"/>
    </location>
</feature>
<feature type="transmembrane region" description="Helical" evidence="6">
    <location>
        <begin position="51"/>
        <end position="69"/>
    </location>
</feature>
<keyword evidence="5 6" id="KW-0472">Membrane</keyword>
<feature type="transmembrane region" description="Helical" evidence="6">
    <location>
        <begin position="187"/>
        <end position="207"/>
    </location>
</feature>
<protein>
    <submittedName>
        <fullName evidence="7">Membrane protein</fullName>
    </submittedName>
</protein>
<evidence type="ECO:0000256" key="4">
    <source>
        <dbReference type="ARBA" id="ARBA00022989"/>
    </source>
</evidence>
<dbReference type="InterPro" id="IPR024671">
    <property type="entry name" value="Atg22-like"/>
</dbReference>
<dbReference type="GO" id="GO:0012505">
    <property type="term" value="C:endomembrane system"/>
    <property type="evidence" value="ECO:0007669"/>
    <property type="project" value="UniProtKB-SubCell"/>
</dbReference>